<feature type="compositionally biased region" description="Basic residues" evidence="1">
    <location>
        <begin position="58"/>
        <end position="70"/>
    </location>
</feature>
<keyword evidence="3" id="KW-1185">Reference proteome</keyword>
<evidence type="ECO:0000256" key="1">
    <source>
        <dbReference type="SAM" id="MobiDB-lite"/>
    </source>
</evidence>
<accession>A0A6D2KPT8</accession>
<proteinExistence type="predicted"/>
<feature type="compositionally biased region" description="Polar residues" evidence="1">
    <location>
        <begin position="11"/>
        <end position="22"/>
    </location>
</feature>
<reference evidence="2" key="1">
    <citation type="submission" date="2020-01" db="EMBL/GenBank/DDBJ databases">
        <authorList>
            <person name="Mishra B."/>
        </authorList>
    </citation>
    <scope>NUCLEOTIDE SEQUENCE [LARGE SCALE GENOMIC DNA]</scope>
</reference>
<protein>
    <submittedName>
        <fullName evidence="2">Uncharacterized protein</fullName>
    </submittedName>
</protein>
<feature type="compositionally biased region" description="Basic residues" evidence="1">
    <location>
        <begin position="37"/>
        <end position="48"/>
    </location>
</feature>
<dbReference type="EMBL" id="CACVBM020001463">
    <property type="protein sequence ID" value="CAA7051094.1"/>
    <property type="molecule type" value="Genomic_DNA"/>
</dbReference>
<name>A0A6D2KPT8_9BRAS</name>
<feature type="region of interest" description="Disordered" evidence="1">
    <location>
        <begin position="1"/>
        <end position="112"/>
    </location>
</feature>
<dbReference type="Proteomes" id="UP000467841">
    <property type="component" value="Unassembled WGS sequence"/>
</dbReference>
<gene>
    <name evidence="2" type="ORF">MERR_LOCUS38329</name>
</gene>
<comment type="caution">
    <text evidence="2">The sequence shown here is derived from an EMBL/GenBank/DDBJ whole genome shotgun (WGS) entry which is preliminary data.</text>
</comment>
<dbReference type="AlphaFoldDB" id="A0A6D2KPT8"/>
<sequence>MFHARPESRLSSEVSAKVQNRSAARKSRPGKLCPRSAKPRHDRARPNRTSRGVTPRGRATHPAHHARTCRPTRETTSCVRPRFHRPSFHPSDHIGRPRIRPAPTVPTRPEPDCPAGLMLIALPRI</sequence>
<feature type="compositionally biased region" description="Basic and acidic residues" evidence="1">
    <location>
        <begin position="1"/>
        <end position="10"/>
    </location>
</feature>
<evidence type="ECO:0000313" key="3">
    <source>
        <dbReference type="Proteomes" id="UP000467841"/>
    </source>
</evidence>
<evidence type="ECO:0000313" key="2">
    <source>
        <dbReference type="EMBL" id="CAA7051094.1"/>
    </source>
</evidence>
<organism evidence="2 3">
    <name type="scientific">Microthlaspi erraticum</name>
    <dbReference type="NCBI Taxonomy" id="1685480"/>
    <lineage>
        <taxon>Eukaryota</taxon>
        <taxon>Viridiplantae</taxon>
        <taxon>Streptophyta</taxon>
        <taxon>Embryophyta</taxon>
        <taxon>Tracheophyta</taxon>
        <taxon>Spermatophyta</taxon>
        <taxon>Magnoliopsida</taxon>
        <taxon>eudicotyledons</taxon>
        <taxon>Gunneridae</taxon>
        <taxon>Pentapetalae</taxon>
        <taxon>rosids</taxon>
        <taxon>malvids</taxon>
        <taxon>Brassicales</taxon>
        <taxon>Brassicaceae</taxon>
        <taxon>Coluteocarpeae</taxon>
        <taxon>Microthlaspi</taxon>
    </lineage>
</organism>